<evidence type="ECO:0000256" key="7">
    <source>
        <dbReference type="SAM" id="MobiDB-lite"/>
    </source>
</evidence>
<comment type="caution">
    <text evidence="9">The sequence shown here is derived from an EMBL/GenBank/DDBJ whole genome shotgun (WGS) entry which is preliminary data.</text>
</comment>
<dbReference type="Gene3D" id="1.10.10.60">
    <property type="entry name" value="Homeodomain-like"/>
    <property type="match status" value="1"/>
</dbReference>
<evidence type="ECO:0000259" key="8">
    <source>
        <dbReference type="PROSITE" id="PS50090"/>
    </source>
</evidence>
<dbReference type="PANTHER" id="PTHR21654:SF7">
    <property type="entry name" value="HOMEODOMAIN-LIKE SUPERFAMILY PROTEIN"/>
    <property type="match status" value="1"/>
</dbReference>
<dbReference type="PANTHER" id="PTHR21654">
    <property type="entry name" value="FI21293P1"/>
    <property type="match status" value="1"/>
</dbReference>
<evidence type="ECO:0000313" key="9">
    <source>
        <dbReference type="EMBL" id="GKV18807.1"/>
    </source>
</evidence>
<feature type="compositionally biased region" description="Basic and acidic residues" evidence="7">
    <location>
        <begin position="299"/>
        <end position="312"/>
    </location>
</feature>
<feature type="compositionally biased region" description="Polar residues" evidence="7">
    <location>
        <begin position="280"/>
        <end position="292"/>
    </location>
</feature>
<dbReference type="CDD" id="cd12203">
    <property type="entry name" value="GT1"/>
    <property type="match status" value="1"/>
</dbReference>
<feature type="domain" description="Myb-like" evidence="8">
    <location>
        <begin position="305"/>
        <end position="369"/>
    </location>
</feature>
<dbReference type="GO" id="GO:0005634">
    <property type="term" value="C:nucleus"/>
    <property type="evidence" value="ECO:0007669"/>
    <property type="project" value="UniProtKB-SubCell"/>
</dbReference>
<reference evidence="9 10" key="1">
    <citation type="journal article" date="2021" name="Commun. Biol.">
        <title>The genome of Shorea leprosula (Dipterocarpaceae) highlights the ecological relevance of drought in aseasonal tropical rainforests.</title>
        <authorList>
            <person name="Ng K.K.S."/>
            <person name="Kobayashi M.J."/>
            <person name="Fawcett J.A."/>
            <person name="Hatakeyama M."/>
            <person name="Paape T."/>
            <person name="Ng C.H."/>
            <person name="Ang C.C."/>
            <person name="Tnah L.H."/>
            <person name="Lee C.T."/>
            <person name="Nishiyama T."/>
            <person name="Sese J."/>
            <person name="O'Brien M.J."/>
            <person name="Copetti D."/>
            <person name="Mohd Noor M.I."/>
            <person name="Ong R.C."/>
            <person name="Putra M."/>
            <person name="Sireger I.Z."/>
            <person name="Indrioko S."/>
            <person name="Kosugi Y."/>
            <person name="Izuno A."/>
            <person name="Isagi Y."/>
            <person name="Lee S.L."/>
            <person name="Shimizu K.K."/>
        </authorList>
    </citation>
    <scope>NUCLEOTIDE SEQUENCE [LARGE SCALE GENOMIC DNA]</scope>
    <source>
        <strain evidence="9">214</strain>
    </source>
</reference>
<proteinExistence type="predicted"/>
<dbReference type="InterPro" id="IPR001005">
    <property type="entry name" value="SANT/Myb"/>
</dbReference>
<keyword evidence="4" id="KW-0804">Transcription</keyword>
<dbReference type="InterPro" id="IPR044822">
    <property type="entry name" value="Myb_DNA-bind_4"/>
</dbReference>
<protein>
    <recommendedName>
        <fullName evidence="8">Myb-like domain-containing protein</fullName>
    </recommendedName>
</protein>
<keyword evidence="6" id="KW-0175">Coiled coil</keyword>
<organism evidence="9 10">
    <name type="scientific">Rubroshorea leprosula</name>
    <dbReference type="NCBI Taxonomy" id="152421"/>
    <lineage>
        <taxon>Eukaryota</taxon>
        <taxon>Viridiplantae</taxon>
        <taxon>Streptophyta</taxon>
        <taxon>Embryophyta</taxon>
        <taxon>Tracheophyta</taxon>
        <taxon>Spermatophyta</taxon>
        <taxon>Magnoliopsida</taxon>
        <taxon>eudicotyledons</taxon>
        <taxon>Gunneridae</taxon>
        <taxon>Pentapetalae</taxon>
        <taxon>rosids</taxon>
        <taxon>malvids</taxon>
        <taxon>Malvales</taxon>
        <taxon>Dipterocarpaceae</taxon>
        <taxon>Rubroshorea</taxon>
    </lineage>
</organism>
<dbReference type="Proteomes" id="UP001054252">
    <property type="component" value="Unassembled WGS sequence"/>
</dbReference>
<dbReference type="AlphaFoldDB" id="A0AAV5JYG9"/>
<evidence type="ECO:0000256" key="1">
    <source>
        <dbReference type="ARBA" id="ARBA00004123"/>
    </source>
</evidence>
<dbReference type="PROSITE" id="PS50090">
    <property type="entry name" value="MYB_LIKE"/>
    <property type="match status" value="1"/>
</dbReference>
<name>A0AAV5JYG9_9ROSI</name>
<dbReference type="Pfam" id="PF13837">
    <property type="entry name" value="Myb_DNA-bind_4"/>
    <property type="match status" value="1"/>
</dbReference>
<keyword evidence="5" id="KW-0539">Nucleus</keyword>
<feature type="compositionally biased region" description="Low complexity" evidence="7">
    <location>
        <begin position="246"/>
        <end position="257"/>
    </location>
</feature>
<dbReference type="GO" id="GO:0006355">
    <property type="term" value="P:regulation of DNA-templated transcription"/>
    <property type="evidence" value="ECO:0007669"/>
    <property type="project" value="UniProtKB-ARBA"/>
</dbReference>
<dbReference type="GO" id="GO:0003677">
    <property type="term" value="F:DNA binding"/>
    <property type="evidence" value="ECO:0007669"/>
    <property type="project" value="UniProtKB-KW"/>
</dbReference>
<sequence>MELFTGDRRAFPQHVAPFPDSVDLTAVICSPEDPLMKSHHPNLPPQKLRPIRCNVRSPACSQPEDPIEYAEVVEFLHDQPCPVNGESTNYFFSPNPPVKAEAAEIGSGGNGPGTDGENRGPDFQEGVLEELSSSSSESDEENHSSASIKEPANLKRKRKARKIEVFLENLVMKVMERQEEMHKQLIEVIENREKERIEREEVWRRLEMERMKRDEEARIQDMSRNLALVSFIRNYLGNEIELPLSLPSTSVPSTVSSMEDNGGKNGSEDHIQGDIKSKSDPSCSWQEAKVQSSGGGNHVQKDVIKSDPNNKRWPEDEVQALIMLRNALDSKLRVAGSKCSIWDEISSGMQSMGYSRSAKKCKEKWENINKYFRKSMGSGKKRFENSKRCTYFQELSMLYSDGHLSDGNPLNHANNKN</sequence>
<evidence type="ECO:0000256" key="6">
    <source>
        <dbReference type="SAM" id="Coils"/>
    </source>
</evidence>
<evidence type="ECO:0000256" key="4">
    <source>
        <dbReference type="ARBA" id="ARBA00023163"/>
    </source>
</evidence>
<keyword evidence="3" id="KW-0238">DNA-binding</keyword>
<feature type="coiled-coil region" evidence="6">
    <location>
        <begin position="172"/>
        <end position="225"/>
    </location>
</feature>
<evidence type="ECO:0000256" key="3">
    <source>
        <dbReference type="ARBA" id="ARBA00023125"/>
    </source>
</evidence>
<dbReference type="SMART" id="SM00717">
    <property type="entry name" value="SANT"/>
    <property type="match status" value="1"/>
</dbReference>
<keyword evidence="2" id="KW-0805">Transcription regulation</keyword>
<gene>
    <name evidence="9" type="ORF">SLEP1_g29142</name>
</gene>
<accession>A0AAV5JYG9</accession>
<evidence type="ECO:0000256" key="5">
    <source>
        <dbReference type="ARBA" id="ARBA00023242"/>
    </source>
</evidence>
<feature type="compositionally biased region" description="Basic and acidic residues" evidence="7">
    <location>
        <begin position="266"/>
        <end position="279"/>
    </location>
</feature>
<keyword evidence="10" id="KW-1185">Reference proteome</keyword>
<dbReference type="EMBL" id="BPVZ01000051">
    <property type="protein sequence ID" value="GKV18807.1"/>
    <property type="molecule type" value="Genomic_DNA"/>
</dbReference>
<evidence type="ECO:0000256" key="2">
    <source>
        <dbReference type="ARBA" id="ARBA00023015"/>
    </source>
</evidence>
<feature type="region of interest" description="Disordered" evidence="7">
    <location>
        <begin position="246"/>
        <end position="312"/>
    </location>
</feature>
<comment type="subcellular location">
    <subcellularLocation>
        <location evidence="1">Nucleus</location>
    </subcellularLocation>
</comment>
<dbReference type="FunFam" id="1.10.10.60:FF:000092">
    <property type="entry name" value="Trihelix transcription factor GT-2"/>
    <property type="match status" value="1"/>
</dbReference>
<evidence type="ECO:0000313" key="10">
    <source>
        <dbReference type="Proteomes" id="UP001054252"/>
    </source>
</evidence>
<feature type="region of interest" description="Disordered" evidence="7">
    <location>
        <begin position="92"/>
        <end position="154"/>
    </location>
</feature>